<feature type="compositionally biased region" description="Low complexity" evidence="1">
    <location>
        <begin position="133"/>
        <end position="144"/>
    </location>
</feature>
<reference evidence="3" key="2">
    <citation type="submission" date="2025-08" db="UniProtKB">
        <authorList>
            <consortium name="RefSeq"/>
        </authorList>
    </citation>
    <scope>IDENTIFICATION</scope>
    <source>
        <tissue evidence="3">Leaf</tissue>
    </source>
</reference>
<reference evidence="2" key="1">
    <citation type="journal article" date="2014" name="Nat. Commun.">
        <title>The emerging biofuel crop Camelina sativa retains a highly undifferentiated hexaploid genome structure.</title>
        <authorList>
            <person name="Kagale S."/>
            <person name="Koh C."/>
            <person name="Nixon J."/>
            <person name="Bollina V."/>
            <person name="Clarke W.E."/>
            <person name="Tuteja R."/>
            <person name="Spillane C."/>
            <person name="Robinson S.J."/>
            <person name="Links M.G."/>
            <person name="Clarke C."/>
            <person name="Higgins E.E."/>
            <person name="Huebert T."/>
            <person name="Sharpe A.G."/>
            <person name="Parkin I.A."/>
        </authorList>
    </citation>
    <scope>NUCLEOTIDE SEQUENCE [LARGE SCALE GENOMIC DNA]</scope>
    <source>
        <strain evidence="2">cv. DH55</strain>
    </source>
</reference>
<dbReference type="RefSeq" id="XP_010485566.1">
    <property type="nucleotide sequence ID" value="XM_010487264.2"/>
</dbReference>
<dbReference type="GeneID" id="104763872"/>
<evidence type="ECO:0000313" key="3">
    <source>
        <dbReference type="RefSeq" id="XP_010485566.1"/>
    </source>
</evidence>
<evidence type="ECO:0000256" key="1">
    <source>
        <dbReference type="SAM" id="MobiDB-lite"/>
    </source>
</evidence>
<protein>
    <submittedName>
        <fullName evidence="3">Uncharacterized protein LOC104763872</fullName>
    </submittedName>
</protein>
<dbReference type="PANTHER" id="PTHR33384:SF52">
    <property type="entry name" value="DUF3741 DOMAIN-CONTAINING PROTEIN"/>
    <property type="match status" value="1"/>
</dbReference>
<gene>
    <name evidence="3" type="primary">LOC104763872</name>
</gene>
<feature type="region of interest" description="Disordered" evidence="1">
    <location>
        <begin position="124"/>
        <end position="147"/>
    </location>
</feature>
<evidence type="ECO:0000313" key="2">
    <source>
        <dbReference type="Proteomes" id="UP000694864"/>
    </source>
</evidence>
<organism evidence="2 3">
    <name type="scientific">Camelina sativa</name>
    <name type="common">False flax</name>
    <name type="synonym">Myagrum sativum</name>
    <dbReference type="NCBI Taxonomy" id="90675"/>
    <lineage>
        <taxon>Eukaryota</taxon>
        <taxon>Viridiplantae</taxon>
        <taxon>Streptophyta</taxon>
        <taxon>Embryophyta</taxon>
        <taxon>Tracheophyta</taxon>
        <taxon>Spermatophyta</taxon>
        <taxon>Magnoliopsida</taxon>
        <taxon>eudicotyledons</taxon>
        <taxon>Gunneridae</taxon>
        <taxon>Pentapetalae</taxon>
        <taxon>rosids</taxon>
        <taxon>malvids</taxon>
        <taxon>Brassicales</taxon>
        <taxon>Brassicaceae</taxon>
        <taxon>Camelineae</taxon>
        <taxon>Camelina</taxon>
    </lineage>
</organism>
<keyword evidence="2" id="KW-1185">Reference proteome</keyword>
<dbReference type="Proteomes" id="UP000694864">
    <property type="component" value="Chromosome 19"/>
</dbReference>
<sequence length="184" mass="20130">MSYQIRRSSVDKSGSRMNHCNLQQNAFIMSRDESRGFVSPIFCDPMDSVVCPKPRRPNNVVRPLRLHYSQSGAADACDIKAGEDLLDIIRRKEESGSFVASSHPFFHGSPPSRAANPLTQDARFGDEKLNPVSPSLSPLLSSSSRVKGGGCGRVKYGVKPATVRVEGFDCLNRDRQNSSISAMA</sequence>
<accession>A0ABM0XG97</accession>
<proteinExistence type="predicted"/>
<dbReference type="PANTHER" id="PTHR33384">
    <property type="entry name" value="EXPRESSED PROTEIN"/>
    <property type="match status" value="1"/>
</dbReference>
<name>A0ABM0XG97_CAMSA</name>